<dbReference type="RefSeq" id="WP_145856524.1">
    <property type="nucleotide sequence ID" value="NZ_RPFW01000004.1"/>
</dbReference>
<dbReference type="Gene3D" id="3.10.28.20">
    <property type="entry name" value="Acetamidase/Formamidase-like domains"/>
    <property type="match status" value="1"/>
</dbReference>
<dbReference type="AlphaFoldDB" id="A0A6P2BXG7"/>
<organism evidence="1 2">
    <name type="scientific">Trebonia kvetii</name>
    <dbReference type="NCBI Taxonomy" id="2480626"/>
    <lineage>
        <taxon>Bacteria</taxon>
        <taxon>Bacillati</taxon>
        <taxon>Actinomycetota</taxon>
        <taxon>Actinomycetes</taxon>
        <taxon>Streptosporangiales</taxon>
        <taxon>Treboniaceae</taxon>
        <taxon>Trebonia</taxon>
    </lineage>
</organism>
<dbReference type="GO" id="GO:0016811">
    <property type="term" value="F:hydrolase activity, acting on carbon-nitrogen (but not peptide) bonds, in linear amides"/>
    <property type="evidence" value="ECO:0007669"/>
    <property type="project" value="InterPro"/>
</dbReference>
<dbReference type="OrthoDB" id="9785236at2"/>
<dbReference type="Gene3D" id="2.60.120.580">
    <property type="entry name" value="Acetamidase/Formamidase-like domains"/>
    <property type="match status" value="2"/>
</dbReference>
<dbReference type="Proteomes" id="UP000460272">
    <property type="component" value="Unassembled WGS sequence"/>
</dbReference>
<dbReference type="EMBL" id="RPFW01000004">
    <property type="protein sequence ID" value="TVZ03600.1"/>
    <property type="molecule type" value="Genomic_DNA"/>
</dbReference>
<comment type="caution">
    <text evidence="1">The sequence shown here is derived from an EMBL/GenBank/DDBJ whole genome shotgun (WGS) entry which is preliminary data.</text>
</comment>
<dbReference type="PANTHER" id="PTHR31891:SF1">
    <property type="entry name" value="FORMAMIDASE C869.04-RELATED"/>
    <property type="match status" value="1"/>
</dbReference>
<dbReference type="Pfam" id="PF03069">
    <property type="entry name" value="FmdA_AmdA"/>
    <property type="match status" value="1"/>
</dbReference>
<name>A0A6P2BXG7_9ACTN</name>
<dbReference type="PANTHER" id="PTHR31891">
    <property type="entry name" value="FORMAMIDASE C869.04-RELATED"/>
    <property type="match status" value="1"/>
</dbReference>
<evidence type="ECO:0000313" key="1">
    <source>
        <dbReference type="EMBL" id="TVZ03600.1"/>
    </source>
</evidence>
<dbReference type="SUPFAM" id="SSF141130">
    <property type="entry name" value="Acetamidase/Formamidase-like"/>
    <property type="match status" value="1"/>
</dbReference>
<gene>
    <name evidence="1" type="ORF">EAS64_24850</name>
</gene>
<sequence length="355" mass="36772">MTPPHLTASPATTLWGRLPSEADAPVLSVEAGTQVTIDTVSHEGILEDQGRDPVAFFGRHGVAAADVLTDAIDIAANADHLPGAGPHVVTGPIAVRGARPGDWLAVRVDALVRRADYGVISSRHGRGALPGRFPPGGASVTSVFCRVDDRHGYLPLRPPAADRGAGDRPVARFPLAPFLGIMGVTPRGAVRRGSIAPGEFGGNLDISLLVPGSVLYLPVEVPDAGFYVGDPHYAQGNGEIALTALEAPLTATLTLGLVEAAAGKARFGEVAGPVVTTPQYLVPTGLDADLDIAVERCAANAVELLRASFGMDPALGYAYLSAAADFDISQVVDLVKGVHARIRRADFPGSGGWSW</sequence>
<keyword evidence="2" id="KW-1185">Reference proteome</keyword>
<reference evidence="1 2" key="1">
    <citation type="submission" date="2018-11" db="EMBL/GenBank/DDBJ databases">
        <title>Trebonia kvetii gen.nov., sp.nov., a novel acidophilic actinobacterium, and proposal of the new actinobacterial family Treboniaceae fam. nov.</title>
        <authorList>
            <person name="Rapoport D."/>
            <person name="Sagova-Mareckova M."/>
            <person name="Sedlacek I."/>
            <person name="Provaznik J."/>
            <person name="Kralova S."/>
            <person name="Pavlinic D."/>
            <person name="Benes V."/>
            <person name="Kopecky J."/>
        </authorList>
    </citation>
    <scope>NUCLEOTIDE SEQUENCE [LARGE SCALE GENOMIC DNA]</scope>
    <source>
        <strain evidence="1 2">15Tr583</strain>
    </source>
</reference>
<dbReference type="InterPro" id="IPR004304">
    <property type="entry name" value="FmdA_AmdA"/>
</dbReference>
<evidence type="ECO:0000313" key="2">
    <source>
        <dbReference type="Proteomes" id="UP000460272"/>
    </source>
</evidence>
<accession>A0A6P2BXG7</accession>
<proteinExistence type="predicted"/>
<protein>
    <submittedName>
        <fullName evidence="1">Acetamidase</fullName>
    </submittedName>
</protein>